<evidence type="ECO:0000256" key="1">
    <source>
        <dbReference type="SAM" id="MobiDB-lite"/>
    </source>
</evidence>
<accession>A0A0A8YB54</accession>
<proteinExistence type="predicted"/>
<reference evidence="2" key="1">
    <citation type="submission" date="2014-09" db="EMBL/GenBank/DDBJ databases">
        <authorList>
            <person name="Magalhaes I.L.F."/>
            <person name="Oliveira U."/>
            <person name="Santos F.R."/>
            <person name="Vidigal T.H.D.A."/>
            <person name="Brescovit A.D."/>
            <person name="Santos A.J."/>
        </authorList>
    </citation>
    <scope>NUCLEOTIDE SEQUENCE</scope>
    <source>
        <tissue evidence="2">Shoot tissue taken approximately 20 cm above the soil surface</tissue>
    </source>
</reference>
<dbReference type="AlphaFoldDB" id="A0A0A8YB54"/>
<name>A0A0A8YB54_ARUDO</name>
<organism evidence="2">
    <name type="scientific">Arundo donax</name>
    <name type="common">Giant reed</name>
    <name type="synonym">Donax arundinaceus</name>
    <dbReference type="NCBI Taxonomy" id="35708"/>
    <lineage>
        <taxon>Eukaryota</taxon>
        <taxon>Viridiplantae</taxon>
        <taxon>Streptophyta</taxon>
        <taxon>Embryophyta</taxon>
        <taxon>Tracheophyta</taxon>
        <taxon>Spermatophyta</taxon>
        <taxon>Magnoliopsida</taxon>
        <taxon>Liliopsida</taxon>
        <taxon>Poales</taxon>
        <taxon>Poaceae</taxon>
        <taxon>PACMAD clade</taxon>
        <taxon>Arundinoideae</taxon>
        <taxon>Arundineae</taxon>
        <taxon>Arundo</taxon>
    </lineage>
</organism>
<dbReference type="EMBL" id="GBRH01274696">
    <property type="protein sequence ID" value="JAD23199.1"/>
    <property type="molecule type" value="Transcribed_RNA"/>
</dbReference>
<reference evidence="2" key="2">
    <citation type="journal article" date="2015" name="Data Brief">
        <title>Shoot transcriptome of the giant reed, Arundo donax.</title>
        <authorList>
            <person name="Barrero R.A."/>
            <person name="Guerrero F.D."/>
            <person name="Moolhuijzen P."/>
            <person name="Goolsby J.A."/>
            <person name="Tidwell J."/>
            <person name="Bellgard S.E."/>
            <person name="Bellgard M.I."/>
        </authorList>
    </citation>
    <scope>NUCLEOTIDE SEQUENCE</scope>
    <source>
        <tissue evidence="2">Shoot tissue taken approximately 20 cm above the soil surface</tissue>
    </source>
</reference>
<sequence>MNRFGPVELAVVPHVTVQPTSAGRPVTATATGLEEGRPKRNRWPTWKVRRERE</sequence>
<protein>
    <submittedName>
        <fullName evidence="2">Uncharacterized protein</fullName>
    </submittedName>
</protein>
<feature type="region of interest" description="Disordered" evidence="1">
    <location>
        <begin position="20"/>
        <end position="53"/>
    </location>
</feature>
<evidence type="ECO:0000313" key="2">
    <source>
        <dbReference type="EMBL" id="JAD23199.1"/>
    </source>
</evidence>